<dbReference type="AlphaFoldDB" id="A0A076PXM8"/>
<dbReference type="Gene3D" id="2.30.38.10">
    <property type="entry name" value="Luciferase, Domain 3"/>
    <property type="match status" value="1"/>
</dbReference>
<dbReference type="KEGG" id="ctes:O987_22240"/>
<dbReference type="RefSeq" id="WP_187427971.1">
    <property type="nucleotide sequence ID" value="NZ_CP006704.1"/>
</dbReference>
<feature type="compositionally biased region" description="Pro residues" evidence="1">
    <location>
        <begin position="67"/>
        <end position="76"/>
    </location>
</feature>
<evidence type="ECO:0008006" key="4">
    <source>
        <dbReference type="Google" id="ProtNLM"/>
    </source>
</evidence>
<proteinExistence type="predicted"/>
<dbReference type="GeneID" id="69561598"/>
<gene>
    <name evidence="2" type="ORF">O987_22240</name>
</gene>
<name>A0A076PXM8_COMTE</name>
<dbReference type="EMBL" id="CP006704">
    <property type="protein sequence ID" value="AIJ48535.1"/>
    <property type="molecule type" value="Genomic_DNA"/>
</dbReference>
<evidence type="ECO:0000313" key="3">
    <source>
        <dbReference type="Proteomes" id="UP000028782"/>
    </source>
</evidence>
<accession>A0A076PXM8</accession>
<evidence type="ECO:0000256" key="1">
    <source>
        <dbReference type="SAM" id="MobiDB-lite"/>
    </source>
</evidence>
<protein>
    <recommendedName>
        <fullName evidence="4">AMP-dependent synthetase/ligase domain-containing protein</fullName>
    </recommendedName>
</protein>
<sequence length="123" mass="14318">MQNASRRYGLKGRPKDTLKIMRNLWLQTGDIGKFDEQGFFYFVDRRKDFLHRRDENISSFEMRPPSLATPPWPKSPRTPSRPTRGEDDVKMTAMLRHGMALAPEDLFRWAIDAPSHIALCRAT</sequence>
<dbReference type="HOGENOM" id="CLU_2011358_0_0_4"/>
<dbReference type="Proteomes" id="UP000028782">
    <property type="component" value="Chromosome"/>
</dbReference>
<reference evidence="2 3" key="1">
    <citation type="journal article" date="2014" name="Genome Announc.">
        <title>Complete Genome Sequence of Polychlorinated Biphenyl Degrader Comamonas testosteroni TK102 (NBRC 109938).</title>
        <authorList>
            <person name="Fukuda K."/>
            <person name="Hosoyama A."/>
            <person name="Tsuchikane K."/>
            <person name="Ohji S."/>
            <person name="Yamazoe A."/>
            <person name="Fujita N."/>
            <person name="Shintani M."/>
            <person name="Kimbara K."/>
        </authorList>
    </citation>
    <scope>NUCLEOTIDE SEQUENCE [LARGE SCALE GENOMIC DNA]</scope>
    <source>
        <strain evidence="2">TK102</strain>
    </source>
</reference>
<evidence type="ECO:0000313" key="2">
    <source>
        <dbReference type="EMBL" id="AIJ48535.1"/>
    </source>
</evidence>
<feature type="region of interest" description="Disordered" evidence="1">
    <location>
        <begin position="60"/>
        <end position="87"/>
    </location>
</feature>
<organism evidence="2 3">
    <name type="scientific">Comamonas testosteroni TK102</name>
    <dbReference type="NCBI Taxonomy" id="1392005"/>
    <lineage>
        <taxon>Bacteria</taxon>
        <taxon>Pseudomonadati</taxon>
        <taxon>Pseudomonadota</taxon>
        <taxon>Betaproteobacteria</taxon>
        <taxon>Burkholderiales</taxon>
        <taxon>Comamonadaceae</taxon>
        <taxon>Comamonas</taxon>
    </lineage>
</organism>
<dbReference type="SUPFAM" id="SSF56801">
    <property type="entry name" value="Acetyl-CoA synthetase-like"/>
    <property type="match status" value="1"/>
</dbReference>